<proteinExistence type="predicted"/>
<evidence type="ECO:0000256" key="1">
    <source>
        <dbReference type="SAM" id="MobiDB-lite"/>
    </source>
</evidence>
<dbReference type="KEGG" id="fpu:FPSE_09764"/>
<feature type="compositionally biased region" description="Low complexity" evidence="1">
    <location>
        <begin position="20"/>
        <end position="35"/>
    </location>
</feature>
<name>K3V8Q3_FUSPC</name>
<dbReference type="OrthoDB" id="5093918at2759"/>
<dbReference type="eggNOG" id="ENOG502RJ3W">
    <property type="taxonomic scope" value="Eukaryota"/>
</dbReference>
<dbReference type="EMBL" id="AFNW01000317">
    <property type="protein sequence ID" value="EKJ70027.1"/>
    <property type="molecule type" value="Genomic_DNA"/>
</dbReference>
<accession>K3V8Q3</accession>
<dbReference type="GeneID" id="20368381"/>
<dbReference type="HOGENOM" id="CLU_1129089_0_0_1"/>
<dbReference type="Proteomes" id="UP000007978">
    <property type="component" value="Chromosome 1"/>
</dbReference>
<reference evidence="2 3" key="1">
    <citation type="journal article" date="2012" name="PLoS Pathog.">
        <title>Comparative pathogenomics reveals horizontally acquired novel virulence genes in fungi infecting cereal hosts.</title>
        <authorList>
            <person name="Gardiner D.M."/>
            <person name="McDonald M.C."/>
            <person name="Covarelli L."/>
            <person name="Solomon P.S."/>
            <person name="Rusu A.G."/>
            <person name="Marshall M."/>
            <person name="Kazan K."/>
            <person name="Chakraborty S."/>
            <person name="McDonald B.A."/>
            <person name="Manners J.M."/>
        </authorList>
    </citation>
    <scope>NUCLEOTIDE SEQUENCE [LARGE SCALE GENOMIC DNA]</scope>
    <source>
        <strain evidence="2 3">CS3096</strain>
    </source>
</reference>
<dbReference type="RefSeq" id="XP_009261156.1">
    <property type="nucleotide sequence ID" value="XM_009262881.1"/>
</dbReference>
<keyword evidence="3" id="KW-1185">Reference proteome</keyword>
<gene>
    <name evidence="2" type="ORF">FPSE_09764</name>
</gene>
<dbReference type="AlphaFoldDB" id="K3V8Q3"/>
<comment type="caution">
    <text evidence="2">The sequence shown here is derived from an EMBL/GenBank/DDBJ whole genome shotgun (WGS) entry which is preliminary data.</text>
</comment>
<organism evidence="2 3">
    <name type="scientific">Fusarium pseudograminearum (strain CS3096)</name>
    <name type="common">Wheat and barley crown-rot fungus</name>
    <dbReference type="NCBI Taxonomy" id="1028729"/>
    <lineage>
        <taxon>Eukaryota</taxon>
        <taxon>Fungi</taxon>
        <taxon>Dikarya</taxon>
        <taxon>Ascomycota</taxon>
        <taxon>Pezizomycotina</taxon>
        <taxon>Sordariomycetes</taxon>
        <taxon>Hypocreomycetidae</taxon>
        <taxon>Hypocreales</taxon>
        <taxon>Nectriaceae</taxon>
        <taxon>Fusarium</taxon>
    </lineage>
</organism>
<evidence type="ECO:0000313" key="3">
    <source>
        <dbReference type="Proteomes" id="UP000007978"/>
    </source>
</evidence>
<sequence>MASLCLMGLVSASVRDDASSHTTETSSMTSRRAGQSGAGAGNVIRSCGSHISVCGAEDEDNVIYIPRSTETETNEIHSISIKRLKPTTLTVTEISVSTIIEETMGHCRRTVTAAGPPAKVTIDVTIVSIQEVQDVDTIVETVTSTTTASVVEQCFLETYTILGRKPITSRRARPDLVSTESASPPEYTDAATYSDESYDESTPNNMAGGLDGPGIYEQSSDE</sequence>
<evidence type="ECO:0000313" key="2">
    <source>
        <dbReference type="EMBL" id="EKJ70027.1"/>
    </source>
</evidence>
<feature type="region of interest" description="Disordered" evidence="1">
    <location>
        <begin position="171"/>
        <end position="222"/>
    </location>
</feature>
<feature type="region of interest" description="Disordered" evidence="1">
    <location>
        <begin position="16"/>
        <end position="39"/>
    </location>
</feature>
<protein>
    <submittedName>
        <fullName evidence="2">Uncharacterized protein</fullName>
    </submittedName>
</protein>